<comment type="caution">
    <text evidence="9">The sequence shown here is derived from an EMBL/GenBank/DDBJ whole genome shotgun (WGS) entry which is preliminary data.</text>
</comment>
<dbReference type="PANTHER" id="PTHR47165">
    <property type="entry name" value="OS03G0429900 PROTEIN"/>
    <property type="match status" value="1"/>
</dbReference>
<evidence type="ECO:0000256" key="6">
    <source>
        <dbReference type="SAM" id="MobiDB-lite"/>
    </source>
</evidence>
<protein>
    <recommendedName>
        <fullName evidence="11">DUF223 domain-containing protein</fullName>
    </recommendedName>
</protein>
<dbReference type="GO" id="GO:0003677">
    <property type="term" value="F:DNA binding"/>
    <property type="evidence" value="ECO:0007669"/>
    <property type="project" value="UniProtKB-KW"/>
</dbReference>
<dbReference type="CDD" id="cd04476">
    <property type="entry name" value="RPA1_DBD_C"/>
    <property type="match status" value="1"/>
</dbReference>
<keyword evidence="3" id="KW-0863">Zinc-finger</keyword>
<dbReference type="PANTHER" id="PTHR47165:SF4">
    <property type="entry name" value="OS03G0429900 PROTEIN"/>
    <property type="match status" value="1"/>
</dbReference>
<keyword evidence="4" id="KW-0862">Zinc</keyword>
<feature type="domain" description="Replication factor A C-terminal" evidence="8">
    <location>
        <begin position="501"/>
        <end position="603"/>
    </location>
</feature>
<feature type="region of interest" description="Disordered" evidence="6">
    <location>
        <begin position="629"/>
        <end position="655"/>
    </location>
</feature>
<dbReference type="Pfam" id="PF08646">
    <property type="entry name" value="Rep_fac-A_C"/>
    <property type="match status" value="1"/>
</dbReference>
<comment type="similarity">
    <text evidence="1">Belongs to the replication factor A protein 1 family.</text>
</comment>
<evidence type="ECO:0000259" key="8">
    <source>
        <dbReference type="Pfam" id="PF08646"/>
    </source>
</evidence>
<dbReference type="InterPro" id="IPR012340">
    <property type="entry name" value="NA-bd_OB-fold"/>
</dbReference>
<dbReference type="CDD" id="cd04481">
    <property type="entry name" value="RPA1_DBD_B_like"/>
    <property type="match status" value="2"/>
</dbReference>
<proteinExistence type="inferred from homology"/>
<keyword evidence="2" id="KW-0479">Metal-binding</keyword>
<evidence type="ECO:0000313" key="10">
    <source>
        <dbReference type="Proteomes" id="UP000712600"/>
    </source>
</evidence>
<keyword evidence="5" id="KW-0238">DNA-binding</keyword>
<feature type="compositionally biased region" description="Low complexity" evidence="6">
    <location>
        <begin position="634"/>
        <end position="646"/>
    </location>
</feature>
<evidence type="ECO:0000313" key="9">
    <source>
        <dbReference type="EMBL" id="KAF3504048.1"/>
    </source>
</evidence>
<accession>A0A8S9NR95</accession>
<evidence type="ECO:0000256" key="2">
    <source>
        <dbReference type="ARBA" id="ARBA00022723"/>
    </source>
</evidence>
<reference evidence="9" key="1">
    <citation type="submission" date="2019-12" db="EMBL/GenBank/DDBJ databases">
        <title>Genome sequencing and annotation of Brassica cretica.</title>
        <authorList>
            <person name="Studholme D.J."/>
            <person name="Sarris P."/>
        </authorList>
    </citation>
    <scope>NUCLEOTIDE SEQUENCE</scope>
    <source>
        <strain evidence="9">PFS-109/04</strain>
        <tissue evidence="9">Leaf</tissue>
    </source>
</reference>
<dbReference type="InterPro" id="IPR003871">
    <property type="entry name" value="RFA1B/D_OB_1st"/>
</dbReference>
<dbReference type="AlphaFoldDB" id="A0A8S9NR95"/>
<dbReference type="CDD" id="cd04480">
    <property type="entry name" value="RPA1_DBD_A_like"/>
    <property type="match status" value="1"/>
</dbReference>
<evidence type="ECO:0000259" key="7">
    <source>
        <dbReference type="Pfam" id="PF02721"/>
    </source>
</evidence>
<evidence type="ECO:0000256" key="3">
    <source>
        <dbReference type="ARBA" id="ARBA00022771"/>
    </source>
</evidence>
<dbReference type="Pfam" id="PF02721">
    <property type="entry name" value="DUF223"/>
    <property type="match status" value="1"/>
</dbReference>
<name>A0A8S9NR95_BRACR</name>
<dbReference type="InterPro" id="IPR013955">
    <property type="entry name" value="Rep_factor-A_C"/>
</dbReference>
<dbReference type="EMBL" id="QGKX02001621">
    <property type="protein sequence ID" value="KAF3504048.1"/>
    <property type="molecule type" value="Genomic_DNA"/>
</dbReference>
<dbReference type="GO" id="GO:0008270">
    <property type="term" value="F:zinc ion binding"/>
    <property type="evidence" value="ECO:0007669"/>
    <property type="project" value="UniProtKB-KW"/>
</dbReference>
<evidence type="ECO:0000256" key="1">
    <source>
        <dbReference type="ARBA" id="ARBA00005690"/>
    </source>
</evidence>
<feature type="domain" description="Replication protein A 70 kDa DNA-binding subunit B/D first OB fold" evidence="7">
    <location>
        <begin position="9"/>
        <end position="108"/>
    </location>
</feature>
<sequence>MANNGSLMPVKDLKPFKTKWRSQVKVLHSWLQNTGSGGKTLQMVLTDEQGEKIIAMCKRNHILSVQRKLPLRKWCVLTTFSVSQASGQYRPTSHPYKITISYETVITNSDLIQDSIFLPLAIYEDINDGNLKTNFLIGNTFICYGKTVSLEPVQTVQVKGQDRKKVQFRLVDANGKDLACCLWGKYAEQLEAYVKCEQPLICLIRFAKISFYRGEVKIANAFDASIVYLDLTMELVEDELPLAVIEKKYGKKEIVLQEDDWNKLEIKMISELFVSNLVENCKIICSIAAVDTDWAWFYFGHKGCKHRAIKLASNHDDNQLWRCEKCQVKITEVIPLCYGEILSLEPVQTVQVKGQDRKKVQFRLVDANGKDLACCLWGKYAEQLEAYVECEQPLICLIRFAKISFYRGEVKITNAFDASIVYLDPTMEEELQFKEKLVEDELPLAVIEKKNGKKEIVLQEDDWNKLEINMILELFVENCKIICSTEAVDTDWTWFYFGHKGCKHRAIKLASNHDDNQLWRCEKCQVKITEVIPVFKLHLIVRDDTETCKLMLLNNVAKTIVGHEAVDLWDGSYDEIEDPELLPEPIRALEGKSFCFIISVNSDNARYGAGTFKVLEVWSGDHILKVESQSEPISMTGTSSSTLSSGAHAGRKQPE</sequence>
<dbReference type="SUPFAM" id="SSF50249">
    <property type="entry name" value="Nucleic acid-binding proteins"/>
    <property type="match status" value="5"/>
</dbReference>
<evidence type="ECO:0000256" key="5">
    <source>
        <dbReference type="ARBA" id="ARBA00023125"/>
    </source>
</evidence>
<dbReference type="Proteomes" id="UP000712600">
    <property type="component" value="Unassembled WGS sequence"/>
</dbReference>
<gene>
    <name evidence="9" type="ORF">F2Q69_00041185</name>
</gene>
<dbReference type="Gene3D" id="2.40.50.140">
    <property type="entry name" value="Nucleic acid-binding proteins"/>
    <property type="match status" value="4"/>
</dbReference>
<evidence type="ECO:0008006" key="11">
    <source>
        <dbReference type="Google" id="ProtNLM"/>
    </source>
</evidence>
<dbReference type="InterPro" id="IPR047192">
    <property type="entry name" value="Euk_RPA1_DBD_C"/>
</dbReference>
<evidence type="ECO:0000256" key="4">
    <source>
        <dbReference type="ARBA" id="ARBA00022833"/>
    </source>
</evidence>
<organism evidence="9 10">
    <name type="scientific">Brassica cretica</name>
    <name type="common">Mustard</name>
    <dbReference type="NCBI Taxonomy" id="69181"/>
    <lineage>
        <taxon>Eukaryota</taxon>
        <taxon>Viridiplantae</taxon>
        <taxon>Streptophyta</taxon>
        <taxon>Embryophyta</taxon>
        <taxon>Tracheophyta</taxon>
        <taxon>Spermatophyta</taxon>
        <taxon>Magnoliopsida</taxon>
        <taxon>eudicotyledons</taxon>
        <taxon>Gunneridae</taxon>
        <taxon>Pentapetalae</taxon>
        <taxon>rosids</taxon>
        <taxon>malvids</taxon>
        <taxon>Brassicales</taxon>
        <taxon>Brassicaceae</taxon>
        <taxon>Brassiceae</taxon>
        <taxon>Brassica</taxon>
    </lineage>
</organism>